<dbReference type="STRING" id="263852.SAMN02745116_00388"/>
<dbReference type="Pfam" id="PF11240">
    <property type="entry name" value="DUF3042"/>
    <property type="match status" value="1"/>
</dbReference>
<evidence type="ECO:0000313" key="2">
    <source>
        <dbReference type="Proteomes" id="UP000190328"/>
    </source>
</evidence>
<dbReference type="EMBL" id="FUXI01000003">
    <property type="protein sequence ID" value="SJZ45867.1"/>
    <property type="molecule type" value="Genomic_DNA"/>
</dbReference>
<name>A0A1T4KU90_9ENTE</name>
<dbReference type="OrthoDB" id="2242880at2"/>
<keyword evidence="2" id="KW-1185">Reference proteome</keyword>
<accession>A0A1T4KU90</accession>
<evidence type="ECO:0008006" key="3">
    <source>
        <dbReference type="Google" id="ProtNLM"/>
    </source>
</evidence>
<dbReference type="InterPro" id="IPR021402">
    <property type="entry name" value="DUF3042"/>
</dbReference>
<evidence type="ECO:0000313" key="1">
    <source>
        <dbReference type="EMBL" id="SJZ45867.1"/>
    </source>
</evidence>
<protein>
    <recommendedName>
        <fullName evidence="3">DUF3042 domain-containing protein</fullName>
    </recommendedName>
</protein>
<sequence>MAKKGFTSGLLTGIAATLGLVAAGITMVKKTVIDPIDEKERQIEENRKKAQRKRIAK</sequence>
<organism evidence="1 2">
    <name type="scientific">Pilibacter termitis</name>
    <dbReference type="NCBI Taxonomy" id="263852"/>
    <lineage>
        <taxon>Bacteria</taxon>
        <taxon>Bacillati</taxon>
        <taxon>Bacillota</taxon>
        <taxon>Bacilli</taxon>
        <taxon>Lactobacillales</taxon>
        <taxon>Enterococcaceae</taxon>
        <taxon>Pilibacter</taxon>
    </lineage>
</organism>
<gene>
    <name evidence="1" type="ORF">SAMN02745116_00388</name>
</gene>
<dbReference type="RefSeq" id="WP_078806351.1">
    <property type="nucleotide sequence ID" value="NZ_FUXI01000003.1"/>
</dbReference>
<reference evidence="1 2" key="1">
    <citation type="submission" date="2017-02" db="EMBL/GenBank/DDBJ databases">
        <authorList>
            <person name="Peterson S.W."/>
        </authorList>
    </citation>
    <scope>NUCLEOTIDE SEQUENCE [LARGE SCALE GENOMIC DNA]</scope>
    <source>
        <strain evidence="1 2">ATCC BAA-1030</strain>
    </source>
</reference>
<dbReference type="AlphaFoldDB" id="A0A1T4KU90"/>
<proteinExistence type="predicted"/>
<dbReference type="Proteomes" id="UP000190328">
    <property type="component" value="Unassembled WGS sequence"/>
</dbReference>